<dbReference type="AlphaFoldDB" id="A0AAD5JXJ0"/>
<keyword evidence="3" id="KW-0560">Oxidoreductase</keyword>
<dbReference type="GO" id="GO:0016655">
    <property type="term" value="F:oxidoreductase activity, acting on NAD(P)H, quinone or similar compound as acceptor"/>
    <property type="evidence" value="ECO:0007669"/>
    <property type="project" value="InterPro"/>
</dbReference>
<name>A0AAD5JXJ0_9FUNG</name>
<keyword evidence="9" id="KW-1185">Reference proteome</keyword>
<evidence type="ECO:0000259" key="7">
    <source>
        <dbReference type="Pfam" id="PF02525"/>
    </source>
</evidence>
<evidence type="ECO:0000256" key="2">
    <source>
        <dbReference type="ARBA" id="ARBA00022643"/>
    </source>
</evidence>
<evidence type="ECO:0000256" key="4">
    <source>
        <dbReference type="ARBA" id="ARBA00023027"/>
    </source>
</evidence>
<dbReference type="InterPro" id="IPR003680">
    <property type="entry name" value="Flavodoxin_fold"/>
</dbReference>
<dbReference type="InterPro" id="IPR023048">
    <property type="entry name" value="NADH:quinone_OxRdtase_FMN_depd"/>
</dbReference>
<proteinExistence type="inferred from homology"/>
<accession>A0AAD5JXJ0</accession>
<dbReference type="InterPro" id="IPR029039">
    <property type="entry name" value="Flavoprotein-like_sf"/>
</dbReference>
<dbReference type="EMBL" id="JAIXMP010000061">
    <property type="protein sequence ID" value="KAI9244284.1"/>
    <property type="molecule type" value="Genomic_DNA"/>
</dbReference>
<keyword evidence="2" id="KW-0288">FMN</keyword>
<dbReference type="SUPFAM" id="SSF52218">
    <property type="entry name" value="Flavoproteins"/>
    <property type="match status" value="1"/>
</dbReference>
<dbReference type="EC" id="1.7.1.17" evidence="5"/>
<evidence type="ECO:0000256" key="5">
    <source>
        <dbReference type="ARBA" id="ARBA00024061"/>
    </source>
</evidence>
<dbReference type="Proteomes" id="UP001209540">
    <property type="component" value="Unassembled WGS sequence"/>
</dbReference>
<sequence length="226" mass="26140">MSFMKKTLIINAHPKIDDTASFSIRVMNEFLAHYRQAIPSDHIIEQLNLYQDDIPTVDRTVLSAWDKQAHNKKSIEQIELTDQEKKVTDRIQHLVDQFKSAGTYVIVMPLHNFNIPSKLKDYMDDILIAGETFYYAKGGRGIGLLNEQKRQCLLIQGSGAVYTNNDWYTQVEFSYKYLHAMFQFMGIEDFEIVRAQGTARTEGKEERLILAYQQVEQQAHRLASSL</sequence>
<dbReference type="HAMAP" id="MF_01216">
    <property type="entry name" value="Azoreductase_type1"/>
    <property type="match status" value="1"/>
</dbReference>
<reference evidence="8" key="2">
    <citation type="submission" date="2023-02" db="EMBL/GenBank/DDBJ databases">
        <authorList>
            <consortium name="DOE Joint Genome Institute"/>
            <person name="Mondo S.J."/>
            <person name="Chang Y."/>
            <person name="Wang Y."/>
            <person name="Ahrendt S."/>
            <person name="Andreopoulos W."/>
            <person name="Barry K."/>
            <person name="Beard J."/>
            <person name="Benny G.L."/>
            <person name="Blankenship S."/>
            <person name="Bonito G."/>
            <person name="Cuomo C."/>
            <person name="Desiro A."/>
            <person name="Gervers K.A."/>
            <person name="Hundley H."/>
            <person name="Kuo A."/>
            <person name="LaButti K."/>
            <person name="Lang B.F."/>
            <person name="Lipzen A."/>
            <person name="O'Donnell K."/>
            <person name="Pangilinan J."/>
            <person name="Reynolds N."/>
            <person name="Sandor L."/>
            <person name="Smith M.W."/>
            <person name="Tsang A."/>
            <person name="Grigoriev I.V."/>
            <person name="Stajich J.E."/>
            <person name="Spatafora J.W."/>
        </authorList>
    </citation>
    <scope>NUCLEOTIDE SEQUENCE</scope>
    <source>
        <strain evidence="8">RSA 2281</strain>
    </source>
</reference>
<evidence type="ECO:0000256" key="1">
    <source>
        <dbReference type="ARBA" id="ARBA00022630"/>
    </source>
</evidence>
<dbReference type="GO" id="GO:0010181">
    <property type="term" value="F:FMN binding"/>
    <property type="evidence" value="ECO:0007669"/>
    <property type="project" value="InterPro"/>
</dbReference>
<dbReference type="PANTHER" id="PTHR43741">
    <property type="entry name" value="FMN-DEPENDENT NADH-AZOREDUCTASE 1"/>
    <property type="match status" value="1"/>
</dbReference>
<evidence type="ECO:0000313" key="8">
    <source>
        <dbReference type="EMBL" id="KAI9244284.1"/>
    </source>
</evidence>
<organism evidence="8 9">
    <name type="scientific">Phascolomyces articulosus</name>
    <dbReference type="NCBI Taxonomy" id="60185"/>
    <lineage>
        <taxon>Eukaryota</taxon>
        <taxon>Fungi</taxon>
        <taxon>Fungi incertae sedis</taxon>
        <taxon>Mucoromycota</taxon>
        <taxon>Mucoromycotina</taxon>
        <taxon>Mucoromycetes</taxon>
        <taxon>Mucorales</taxon>
        <taxon>Lichtheimiaceae</taxon>
        <taxon>Phascolomyces</taxon>
    </lineage>
</organism>
<feature type="domain" description="Flavodoxin-like fold" evidence="7">
    <location>
        <begin position="5"/>
        <end position="217"/>
    </location>
</feature>
<evidence type="ECO:0000256" key="3">
    <source>
        <dbReference type="ARBA" id="ARBA00023002"/>
    </source>
</evidence>
<comment type="caution">
    <text evidence="8">The sequence shown here is derived from an EMBL/GenBank/DDBJ whole genome shotgun (WGS) entry which is preliminary data.</text>
</comment>
<dbReference type="Pfam" id="PF02525">
    <property type="entry name" value="Flavodoxin_2"/>
    <property type="match status" value="1"/>
</dbReference>
<reference evidence="8" key="1">
    <citation type="journal article" date="2022" name="IScience">
        <title>Evolution of zygomycete secretomes and the origins of terrestrial fungal ecologies.</title>
        <authorList>
            <person name="Chang Y."/>
            <person name="Wang Y."/>
            <person name="Mondo S."/>
            <person name="Ahrendt S."/>
            <person name="Andreopoulos W."/>
            <person name="Barry K."/>
            <person name="Beard J."/>
            <person name="Benny G.L."/>
            <person name="Blankenship S."/>
            <person name="Bonito G."/>
            <person name="Cuomo C."/>
            <person name="Desiro A."/>
            <person name="Gervers K.A."/>
            <person name="Hundley H."/>
            <person name="Kuo A."/>
            <person name="LaButti K."/>
            <person name="Lang B.F."/>
            <person name="Lipzen A."/>
            <person name="O'Donnell K."/>
            <person name="Pangilinan J."/>
            <person name="Reynolds N."/>
            <person name="Sandor L."/>
            <person name="Smith M.E."/>
            <person name="Tsang A."/>
            <person name="Grigoriev I.V."/>
            <person name="Stajich J.E."/>
            <person name="Spatafora J.W."/>
        </authorList>
    </citation>
    <scope>NUCLEOTIDE SEQUENCE</scope>
    <source>
        <strain evidence="8">RSA 2281</strain>
    </source>
</reference>
<evidence type="ECO:0000256" key="6">
    <source>
        <dbReference type="ARBA" id="ARBA00048542"/>
    </source>
</evidence>
<comment type="catalytic activity">
    <reaction evidence="6">
        <text>N,N-dimethyl-1,4-phenylenediamine + anthranilate + 2 NAD(+) = 2-(4-dimethylaminophenyl)diazenylbenzoate + 2 NADH + 2 H(+)</text>
        <dbReference type="Rhea" id="RHEA:55872"/>
        <dbReference type="ChEBI" id="CHEBI:15378"/>
        <dbReference type="ChEBI" id="CHEBI:15783"/>
        <dbReference type="ChEBI" id="CHEBI:16567"/>
        <dbReference type="ChEBI" id="CHEBI:57540"/>
        <dbReference type="ChEBI" id="CHEBI:57945"/>
        <dbReference type="ChEBI" id="CHEBI:71579"/>
        <dbReference type="EC" id="1.7.1.17"/>
    </reaction>
    <physiologicalReaction direction="right-to-left" evidence="6">
        <dbReference type="Rhea" id="RHEA:55874"/>
    </physiologicalReaction>
</comment>
<evidence type="ECO:0000313" key="9">
    <source>
        <dbReference type="Proteomes" id="UP001209540"/>
    </source>
</evidence>
<keyword evidence="4" id="KW-0520">NAD</keyword>
<dbReference type="PANTHER" id="PTHR43741:SF4">
    <property type="entry name" value="FMN-DEPENDENT NADH:QUINONE OXIDOREDUCTASE"/>
    <property type="match status" value="1"/>
</dbReference>
<protein>
    <recommendedName>
        <fullName evidence="5">FMN-dependent NADH-azoreductase</fullName>
        <ecNumber evidence="5">1.7.1.17</ecNumber>
    </recommendedName>
</protein>
<gene>
    <name evidence="8" type="ORF">BDA99DRAFT_529242</name>
</gene>
<dbReference type="InterPro" id="IPR050104">
    <property type="entry name" value="FMN-dep_NADH:Q_OxRdtase_AzoR1"/>
</dbReference>
<keyword evidence="1" id="KW-0285">Flavoprotein</keyword>
<dbReference type="Gene3D" id="3.40.50.360">
    <property type="match status" value="1"/>
</dbReference>